<protein>
    <submittedName>
        <fullName evidence="2">Uncharacterized protein</fullName>
    </submittedName>
</protein>
<dbReference type="EMBL" id="JACHJJ010000005">
    <property type="protein sequence ID" value="MBB5962805.1"/>
    <property type="molecule type" value="Genomic_DNA"/>
</dbReference>
<sequence>MSIHPPGRPMAEPRVRRVVPADRPRLYGGA</sequence>
<dbReference type="Proteomes" id="UP000562352">
    <property type="component" value="Unassembled WGS sequence"/>
</dbReference>
<accession>A0A841D3R6</accession>
<evidence type="ECO:0000256" key="1">
    <source>
        <dbReference type="SAM" id="MobiDB-lite"/>
    </source>
</evidence>
<name>A0A841D3R6_PLAVE</name>
<keyword evidence="3" id="KW-1185">Reference proteome</keyword>
<organism evidence="2 3">
    <name type="scientific">Planomonospora venezuelensis</name>
    <dbReference type="NCBI Taxonomy" id="1999"/>
    <lineage>
        <taxon>Bacteria</taxon>
        <taxon>Bacillati</taxon>
        <taxon>Actinomycetota</taxon>
        <taxon>Actinomycetes</taxon>
        <taxon>Streptosporangiales</taxon>
        <taxon>Streptosporangiaceae</taxon>
        <taxon>Planomonospora</taxon>
    </lineage>
</organism>
<comment type="caution">
    <text evidence="2">The sequence shown here is derived from an EMBL/GenBank/DDBJ whole genome shotgun (WGS) entry which is preliminary data.</text>
</comment>
<proteinExistence type="predicted"/>
<evidence type="ECO:0000313" key="3">
    <source>
        <dbReference type="Proteomes" id="UP000562352"/>
    </source>
</evidence>
<gene>
    <name evidence="2" type="ORF">FHS22_002073</name>
</gene>
<feature type="compositionally biased region" description="Basic and acidic residues" evidence="1">
    <location>
        <begin position="11"/>
        <end position="30"/>
    </location>
</feature>
<feature type="region of interest" description="Disordered" evidence="1">
    <location>
        <begin position="1"/>
        <end position="30"/>
    </location>
</feature>
<reference evidence="2 3" key="1">
    <citation type="submission" date="2020-08" db="EMBL/GenBank/DDBJ databases">
        <title>Genomic Encyclopedia of Type Strains, Phase III (KMG-III): the genomes of soil and plant-associated and newly described type strains.</title>
        <authorList>
            <person name="Whitman W."/>
        </authorList>
    </citation>
    <scope>NUCLEOTIDE SEQUENCE [LARGE SCALE GENOMIC DNA]</scope>
    <source>
        <strain evidence="2 3">CECT 3303</strain>
    </source>
</reference>
<dbReference type="AlphaFoldDB" id="A0A841D3R6"/>
<evidence type="ECO:0000313" key="2">
    <source>
        <dbReference type="EMBL" id="MBB5962805.1"/>
    </source>
</evidence>